<accession>A0A0W8F850</accession>
<name>A0A0W8F850_9ZZZZ</name>
<organism evidence="1">
    <name type="scientific">hydrocarbon metagenome</name>
    <dbReference type="NCBI Taxonomy" id="938273"/>
    <lineage>
        <taxon>unclassified sequences</taxon>
        <taxon>metagenomes</taxon>
        <taxon>ecological metagenomes</taxon>
    </lineage>
</organism>
<sequence>MGIPSRKLVALRVQSPSLEQVEHPADALMVRAAIIIIKTMPIGINADIFMYSPHVYDARMY</sequence>
<dbReference type="AlphaFoldDB" id="A0A0W8F850"/>
<protein>
    <submittedName>
        <fullName evidence="1">Uncharacterized protein</fullName>
    </submittedName>
</protein>
<comment type="caution">
    <text evidence="1">The sequence shown here is derived from an EMBL/GenBank/DDBJ whole genome shotgun (WGS) entry which is preliminary data.</text>
</comment>
<evidence type="ECO:0000313" key="1">
    <source>
        <dbReference type="EMBL" id="KUG17037.1"/>
    </source>
</evidence>
<dbReference type="EMBL" id="LNQE01001468">
    <property type="protein sequence ID" value="KUG17037.1"/>
    <property type="molecule type" value="Genomic_DNA"/>
</dbReference>
<reference evidence="1" key="1">
    <citation type="journal article" date="2015" name="Proc. Natl. Acad. Sci. U.S.A.">
        <title>Networks of energetic and metabolic interactions define dynamics in microbial communities.</title>
        <authorList>
            <person name="Embree M."/>
            <person name="Liu J.K."/>
            <person name="Al-Bassam M.M."/>
            <person name="Zengler K."/>
        </authorList>
    </citation>
    <scope>NUCLEOTIDE SEQUENCE</scope>
</reference>
<proteinExistence type="predicted"/>
<gene>
    <name evidence="1" type="ORF">ASZ90_013298</name>
</gene>